<feature type="domain" description="Reverse transcriptase" evidence="10">
    <location>
        <begin position="517"/>
        <end position="694"/>
    </location>
</feature>
<evidence type="ECO:0000259" key="11">
    <source>
        <dbReference type="PROSITE" id="PS50994"/>
    </source>
</evidence>
<dbReference type="SUPFAM" id="SSF56672">
    <property type="entry name" value="DNA/RNA polymerases"/>
    <property type="match status" value="1"/>
</dbReference>
<dbReference type="AlphaFoldDB" id="A0A9P6GVD2"/>
<dbReference type="PANTHER" id="PTHR37984">
    <property type="entry name" value="PROTEIN CBG26694"/>
    <property type="match status" value="1"/>
</dbReference>
<dbReference type="InterPro" id="IPR001584">
    <property type="entry name" value="Integrase_cat-core"/>
</dbReference>
<dbReference type="EC" id="2.7.7.49" evidence="1"/>
<dbReference type="GO" id="GO:0003676">
    <property type="term" value="F:nucleic acid binding"/>
    <property type="evidence" value="ECO:0007669"/>
    <property type="project" value="InterPro"/>
</dbReference>
<dbReference type="InterPro" id="IPR043502">
    <property type="entry name" value="DNA/RNA_pol_sf"/>
</dbReference>
<keyword evidence="8" id="KW-0695">RNA-directed DNA polymerase</keyword>
<keyword evidence="9" id="KW-0175">Coiled coil</keyword>
<dbReference type="InterPro" id="IPR036397">
    <property type="entry name" value="RNaseH_sf"/>
</dbReference>
<dbReference type="Proteomes" id="UP000740883">
    <property type="component" value="Unassembled WGS sequence"/>
</dbReference>
<dbReference type="InterPro" id="IPR041373">
    <property type="entry name" value="RT_RNaseH"/>
</dbReference>
<sequence>MLNKSLLELYLKQGEIPGGHRILNSIAQETAKNEKKLGEDEFLEIELKVAGTEMKFKKKMQIIKRIEDLDIASWFKEFEKIAIQNGWNNEQILIILRNLITDERINEDIFSTDIITTKKNLIKEIYNGDVREILAEAFKIFQINYVLIEDFYQEIYNKISLYSCYYEISKAEFNRHISEVFLNGLGINSKLEISRHNLKNDVVGIVNHLREIEKVLLKDLNKMKKKDVIEETKTTESELRDKRNLTGKGHSEIRRTYSNKWCSIHKNSTHNTKECYYNKSNDTRGQVTNFTRREEPYNKRENDNCNLLVEPIIEIKTVELEGEIEGREVKFILDTGASKNFINEELVKELKLIKKEDKMVTTLFANSEQESTDKTVSVKIRIKGIENELWVRMYILQKSPKEIILGNEFLYGNDAIINYKTGFVKLNDKKTSFIDQMEKCKLDELIYEKVNMIIDECKDVQEVIALYKKNNENFSKIKLNRPETITYDKNLKGYECKPYSIALGYKERLKEELRRLEAEDIIERCNSKFSSPAFVVEKKNKNVRLVIDYSYINKYIQDEITYIPKIHENLLVLGRNEYYSTIDLKNGFYQIEIEETSRGVTGFYILGKHYQFKRLPFGIKPGPKMFQKNIARILEDIDNVFVYIDDIVVFGKSKLEHDLVLTKVLKRLYEAEVKINFDKSSFGKEEIEILGRIVNKDGIKANLGNFPEEILNKEPKTIRELQKILGVVNWFRSFVPKMSTELNNVTNLLRNKDTRRIIWTQQHREELNKVVKLIKQNITLVSPDLTKKFILQCDACETGMGAVLIQEHGIIGFYSKKFLSSELNYTIVEKELYAIVLGLEEFKNLIQGQFIRIETDSRNCTFLNRKISTRIERWKILLNEFNFELVNIKGEDNTMADTLSRCFSVNDYEFTKDEYNRKVKQFVMCEGEGGHKVFQRDNQNRIIIAEDKKEEFIKFAHEISGHVGITLLYYNLKDYFYIRGVRRLLEKVCKTCRLCLECKGGTNIKINNEEIQSEKKMEKLSTDIFGPFYPRDCLDERVENKYYFLTITDIYSRFTRIYYGDKFTGKEVKKCFERWVNEFESPKAVISDNGTQYCSKIVKEYFQEKDVRQIFIPPYHPQSNGISERVNLTIAEVLRIYKGKEIKTIKDIAEHRINNNVNTTLGVSPREIIFRNSFYDLDSIEKDEWKPKMINHSVKTKLSNILRLEDCVYVKTNSTNKMDRKYQGPMTVETIGEKGKWVKLRELPHWVHISQLKF</sequence>
<keyword evidence="5" id="KW-0064">Aspartyl protease</keyword>
<feature type="domain" description="Integrase catalytic" evidence="11">
    <location>
        <begin position="1012"/>
        <end position="1173"/>
    </location>
</feature>
<dbReference type="InterPro" id="IPR021109">
    <property type="entry name" value="Peptidase_aspartic_dom_sf"/>
</dbReference>
<reference evidence="12 13" key="1">
    <citation type="journal article" date="2020" name="Genome Biol. Evol.">
        <title>Comparative genomics of strictly vertically transmitted, feminizing microsporidia endosymbionts of amphipod crustaceans.</title>
        <authorList>
            <person name="Cormier A."/>
            <person name="Chebbi M.A."/>
            <person name="Giraud I."/>
            <person name="Wattier R."/>
            <person name="Teixeira M."/>
            <person name="Gilbert C."/>
            <person name="Rigaud T."/>
            <person name="Cordaux R."/>
        </authorList>
    </citation>
    <scope>NUCLEOTIDE SEQUENCE [LARGE SCALE GENOMIC DNA]</scope>
    <source>
        <strain evidence="12 13">Ou3-Ou53</strain>
    </source>
</reference>
<dbReference type="Pfam" id="PF17917">
    <property type="entry name" value="RT_RNaseH"/>
    <property type="match status" value="1"/>
</dbReference>
<keyword evidence="4" id="KW-0540">Nuclease</keyword>
<evidence type="ECO:0000256" key="5">
    <source>
        <dbReference type="ARBA" id="ARBA00022750"/>
    </source>
</evidence>
<dbReference type="GO" id="GO:0006508">
    <property type="term" value="P:proteolysis"/>
    <property type="evidence" value="ECO:0007669"/>
    <property type="project" value="InterPro"/>
</dbReference>
<evidence type="ECO:0000256" key="8">
    <source>
        <dbReference type="ARBA" id="ARBA00022918"/>
    </source>
</evidence>
<evidence type="ECO:0000256" key="3">
    <source>
        <dbReference type="ARBA" id="ARBA00022695"/>
    </source>
</evidence>
<dbReference type="Gene3D" id="2.40.70.10">
    <property type="entry name" value="Acid Proteases"/>
    <property type="match status" value="1"/>
</dbReference>
<dbReference type="Pfam" id="PF00665">
    <property type="entry name" value="rve"/>
    <property type="match status" value="1"/>
</dbReference>
<keyword evidence="13" id="KW-1185">Reference proteome</keyword>
<evidence type="ECO:0000256" key="1">
    <source>
        <dbReference type="ARBA" id="ARBA00012493"/>
    </source>
</evidence>
<keyword evidence="7" id="KW-0378">Hydrolase</keyword>
<feature type="coiled-coil region" evidence="9">
    <location>
        <begin position="499"/>
        <end position="526"/>
    </location>
</feature>
<proteinExistence type="predicted"/>
<evidence type="ECO:0000256" key="6">
    <source>
        <dbReference type="ARBA" id="ARBA00022759"/>
    </source>
</evidence>
<dbReference type="Gene3D" id="3.10.10.10">
    <property type="entry name" value="HIV Type 1 Reverse Transcriptase, subunit A, domain 1"/>
    <property type="match status" value="1"/>
</dbReference>
<evidence type="ECO:0000313" key="12">
    <source>
        <dbReference type="EMBL" id="KAF9760601.1"/>
    </source>
</evidence>
<dbReference type="CDD" id="cd00303">
    <property type="entry name" value="retropepsin_like"/>
    <property type="match status" value="1"/>
</dbReference>
<dbReference type="Pfam" id="PF00078">
    <property type="entry name" value="RVT_1"/>
    <property type="match status" value="1"/>
</dbReference>
<dbReference type="Gene3D" id="3.30.420.10">
    <property type="entry name" value="Ribonuclease H-like superfamily/Ribonuclease H"/>
    <property type="match status" value="1"/>
</dbReference>
<dbReference type="InterPro" id="IPR000477">
    <property type="entry name" value="RT_dom"/>
</dbReference>
<dbReference type="Gene3D" id="3.10.20.370">
    <property type="match status" value="1"/>
</dbReference>
<dbReference type="CDD" id="cd09274">
    <property type="entry name" value="RNase_HI_RT_Ty3"/>
    <property type="match status" value="1"/>
</dbReference>
<dbReference type="SUPFAM" id="SSF50630">
    <property type="entry name" value="Acid proteases"/>
    <property type="match status" value="1"/>
</dbReference>
<name>A0A9P6GVD2_9MICR</name>
<dbReference type="PROSITE" id="PS50878">
    <property type="entry name" value="RT_POL"/>
    <property type="match status" value="1"/>
</dbReference>
<dbReference type="GO" id="GO:0003964">
    <property type="term" value="F:RNA-directed DNA polymerase activity"/>
    <property type="evidence" value="ECO:0007669"/>
    <property type="project" value="UniProtKB-KW"/>
</dbReference>
<dbReference type="Gene3D" id="3.30.70.270">
    <property type="match status" value="2"/>
</dbReference>
<keyword evidence="5" id="KW-0645">Protease</keyword>
<evidence type="ECO:0000256" key="7">
    <source>
        <dbReference type="ARBA" id="ARBA00022801"/>
    </source>
</evidence>
<dbReference type="PROSITE" id="PS00141">
    <property type="entry name" value="ASP_PROTEASE"/>
    <property type="match status" value="1"/>
</dbReference>
<keyword evidence="2" id="KW-0808">Transferase</keyword>
<dbReference type="PANTHER" id="PTHR37984:SF5">
    <property type="entry name" value="PROTEIN NYNRIN-LIKE"/>
    <property type="match status" value="1"/>
</dbReference>
<dbReference type="InterPro" id="IPR043128">
    <property type="entry name" value="Rev_trsase/Diguanyl_cyclase"/>
</dbReference>
<evidence type="ECO:0000256" key="9">
    <source>
        <dbReference type="SAM" id="Coils"/>
    </source>
</evidence>
<dbReference type="InterPro" id="IPR001969">
    <property type="entry name" value="Aspartic_peptidase_AS"/>
</dbReference>
<keyword evidence="6" id="KW-0255">Endonuclease</keyword>
<dbReference type="GO" id="GO:0015074">
    <property type="term" value="P:DNA integration"/>
    <property type="evidence" value="ECO:0007669"/>
    <property type="project" value="InterPro"/>
</dbReference>
<dbReference type="GO" id="GO:0004190">
    <property type="term" value="F:aspartic-type endopeptidase activity"/>
    <property type="evidence" value="ECO:0007669"/>
    <property type="project" value="UniProtKB-KW"/>
</dbReference>
<dbReference type="PROSITE" id="PS50994">
    <property type="entry name" value="INTEGRASE"/>
    <property type="match status" value="1"/>
</dbReference>
<protein>
    <recommendedName>
        <fullName evidence="1">RNA-directed DNA polymerase</fullName>
        <ecNumber evidence="1">2.7.7.49</ecNumber>
    </recommendedName>
</protein>
<evidence type="ECO:0000256" key="2">
    <source>
        <dbReference type="ARBA" id="ARBA00022679"/>
    </source>
</evidence>
<accession>A0A9P6GVD2</accession>
<evidence type="ECO:0000313" key="13">
    <source>
        <dbReference type="Proteomes" id="UP000740883"/>
    </source>
</evidence>
<keyword evidence="3" id="KW-0548">Nucleotidyltransferase</keyword>
<dbReference type="SUPFAM" id="SSF53098">
    <property type="entry name" value="Ribonuclease H-like"/>
    <property type="match status" value="1"/>
</dbReference>
<dbReference type="InterPro" id="IPR041588">
    <property type="entry name" value="Integrase_H2C2"/>
</dbReference>
<evidence type="ECO:0000256" key="4">
    <source>
        <dbReference type="ARBA" id="ARBA00022722"/>
    </source>
</evidence>
<dbReference type="GO" id="GO:0005634">
    <property type="term" value="C:nucleus"/>
    <property type="evidence" value="ECO:0007669"/>
    <property type="project" value="UniProtKB-ARBA"/>
</dbReference>
<dbReference type="Pfam" id="PF17921">
    <property type="entry name" value="Integrase_H2C2"/>
    <property type="match status" value="1"/>
</dbReference>
<dbReference type="Pfam" id="PF13975">
    <property type="entry name" value="gag-asp_proteas"/>
    <property type="match status" value="1"/>
</dbReference>
<dbReference type="EMBL" id="SBJO01000567">
    <property type="protein sequence ID" value="KAF9760601.1"/>
    <property type="molecule type" value="Genomic_DNA"/>
</dbReference>
<dbReference type="Gene3D" id="1.10.340.70">
    <property type="match status" value="1"/>
</dbReference>
<evidence type="ECO:0000259" key="10">
    <source>
        <dbReference type="PROSITE" id="PS50878"/>
    </source>
</evidence>
<gene>
    <name evidence="12" type="primary">pol_223</name>
    <name evidence="12" type="ORF">NGRA_3089</name>
</gene>
<dbReference type="OrthoDB" id="3364103at2759"/>
<comment type="caution">
    <text evidence="12">The sequence shown here is derived from an EMBL/GenBank/DDBJ whole genome shotgun (WGS) entry which is preliminary data.</text>
</comment>
<dbReference type="GO" id="GO:0004519">
    <property type="term" value="F:endonuclease activity"/>
    <property type="evidence" value="ECO:0007669"/>
    <property type="project" value="UniProtKB-KW"/>
</dbReference>
<organism evidence="12 13">
    <name type="scientific">Nosema granulosis</name>
    <dbReference type="NCBI Taxonomy" id="83296"/>
    <lineage>
        <taxon>Eukaryota</taxon>
        <taxon>Fungi</taxon>
        <taxon>Fungi incertae sedis</taxon>
        <taxon>Microsporidia</taxon>
        <taxon>Nosematidae</taxon>
        <taxon>Nosema</taxon>
    </lineage>
</organism>
<dbReference type="CDD" id="cd01647">
    <property type="entry name" value="RT_LTR"/>
    <property type="match status" value="1"/>
</dbReference>
<dbReference type="InterPro" id="IPR050951">
    <property type="entry name" value="Retrovirus_Pol_polyprotein"/>
</dbReference>
<dbReference type="InterPro" id="IPR012337">
    <property type="entry name" value="RNaseH-like_sf"/>
</dbReference>